<proteinExistence type="inferred from homology"/>
<dbReference type="GO" id="GO:0046872">
    <property type="term" value="F:metal ion binding"/>
    <property type="evidence" value="ECO:0007669"/>
    <property type="project" value="UniProtKB-KW"/>
</dbReference>
<dbReference type="InterPro" id="IPR043146">
    <property type="entry name" value="Penicillin_amidase_N_B-knob"/>
</dbReference>
<keyword evidence="6" id="KW-1133">Transmembrane helix</keyword>
<dbReference type="PANTHER" id="PTHR34218">
    <property type="entry name" value="PEPTIDASE S45 PENICILLIN AMIDASE"/>
    <property type="match status" value="1"/>
</dbReference>
<dbReference type="InterPro" id="IPR014395">
    <property type="entry name" value="Pen/GL7ACA/AHL_acylase"/>
</dbReference>
<dbReference type="Gene3D" id="1.10.1400.10">
    <property type="match status" value="1"/>
</dbReference>
<comment type="cofactor">
    <cofactor evidence="5">
        <name>Ca(2+)</name>
        <dbReference type="ChEBI" id="CHEBI:29108"/>
    </cofactor>
    <text evidence="5">Binds 1 Ca(2+) ion per dimer.</text>
</comment>
<dbReference type="KEGG" id="pbf:CFX0092_A0942"/>
<dbReference type="OrthoDB" id="9759796at2"/>
<dbReference type="PIRSF" id="PIRSF001227">
    <property type="entry name" value="Pen_acylase"/>
    <property type="match status" value="1"/>
</dbReference>
<gene>
    <name evidence="7" type="ORF">CFX0092_A0942</name>
</gene>
<evidence type="ECO:0000256" key="3">
    <source>
        <dbReference type="ARBA" id="ARBA00023145"/>
    </source>
</evidence>
<evidence type="ECO:0000256" key="5">
    <source>
        <dbReference type="PIRSR" id="PIRSR001227-2"/>
    </source>
</evidence>
<dbReference type="CDD" id="cd03747">
    <property type="entry name" value="Ntn_PGA_like"/>
    <property type="match status" value="1"/>
</dbReference>
<sequence>MSRGIKALLIILGVVGVLALIITGVWLWFTRQAHPKTEGEIRLAGLLEPVEIVRDVNGVAHIYANNTEDLFFAEGYTHAQERFWQMEFQRRTAAGRLSELFGETTLETDRYLRHFGFRQSSEGAYALLDAETKKAIDAYARGVNAYIADRRPAQLGLEFAILGLQGTEWEIEPWTPIDSLSWGYMMIFDQGGSPSEDMSIANMIGALGSERFNDLFPAFRDNRPTIIESSELGYLGQSDTTPLSRLNDAELSYLLDLSRAVAAGAGDLPPLLAQTMTPYGAGSNSYAISGERTATGGAILANDPHMGVMMPALWYQVGMHCRTKSDACPYEFRGYSLPGVPGILIGHNDRIAWGLTNAAFDAEDVFIERINPDNPNQYEVNGEWVDMEIRREEIAVQGWDKPDVIFVRQTRNGVVASDSLVNASRFGADDEGTQPYALTYAWTGLEPVQTVRAVQLIIRSQNWDDFLAAAEFFEAGKQNLLYADVDGNIGYVMPGKVPVRAGGDGTIPVPGWNDEFIWTGFIPYEDAPRVFNPAQGFIVTANNPQVRAEDYPHFLGLSQDRGQRAQRITELILADTDLINLQDVQAIQTDNGSISALEVIPYLRQLTIDDPAVAAARDRLVGWSGQMHRDSAEAALYNIFWVRLINNTYNDELLPDYYPDGKDNTADSMYHILQDPQIGWWDDVRTADITETRDDILLRSLTEAHAEGITTLGEDMDAWKWGDLHTITFRNATLGSSGIGFIENIFNRGPLPTSGSESVPQKTCWNANNGFAVTCIPAMRQIIDLGNLDNSLMIHSVGQSGHPMHPHYDDLIETWRNLQYNPSNWSREAAEGGEHELLVLEPSGG</sequence>
<organism evidence="7 8">
    <name type="scientific">Candidatus Promineifilum breve</name>
    <dbReference type="NCBI Taxonomy" id="1806508"/>
    <lineage>
        <taxon>Bacteria</taxon>
        <taxon>Bacillati</taxon>
        <taxon>Chloroflexota</taxon>
        <taxon>Ardenticatenia</taxon>
        <taxon>Candidatus Promineifilales</taxon>
        <taxon>Candidatus Promineifilaceae</taxon>
        <taxon>Candidatus Promineifilum</taxon>
    </lineage>
</organism>
<evidence type="ECO:0000256" key="6">
    <source>
        <dbReference type="SAM" id="Phobius"/>
    </source>
</evidence>
<dbReference type="Gene3D" id="2.30.120.10">
    <property type="match status" value="1"/>
</dbReference>
<keyword evidence="2" id="KW-0378">Hydrolase</keyword>
<dbReference type="SUPFAM" id="SSF56235">
    <property type="entry name" value="N-terminal nucleophile aminohydrolases (Ntn hydrolases)"/>
    <property type="match status" value="1"/>
</dbReference>
<dbReference type="InterPro" id="IPR002692">
    <property type="entry name" value="S45"/>
</dbReference>
<keyword evidence="5" id="KW-0106">Calcium</keyword>
<dbReference type="RefSeq" id="WP_095042389.1">
    <property type="nucleotide sequence ID" value="NZ_LN890655.1"/>
</dbReference>
<dbReference type="Proteomes" id="UP000215027">
    <property type="component" value="Chromosome I"/>
</dbReference>
<dbReference type="InterPro" id="IPR023343">
    <property type="entry name" value="Penicillin_amidase_dom1"/>
</dbReference>
<keyword evidence="8" id="KW-1185">Reference proteome</keyword>
<keyword evidence="3" id="KW-0865">Zymogen</keyword>
<comment type="similarity">
    <text evidence="1">Belongs to the peptidase S45 family.</text>
</comment>
<reference evidence="7" key="1">
    <citation type="submission" date="2016-01" db="EMBL/GenBank/DDBJ databases">
        <authorList>
            <person name="Mcilroy J.S."/>
            <person name="Karst M S."/>
            <person name="Albertsen M."/>
        </authorList>
    </citation>
    <scope>NUCLEOTIDE SEQUENCE</scope>
    <source>
        <strain evidence="7">Cfx-K</strain>
    </source>
</reference>
<dbReference type="AlphaFoldDB" id="A0A160T2V2"/>
<protein>
    <submittedName>
        <fullName evidence="7">Penicilin amidase</fullName>
    </submittedName>
</protein>
<feature type="binding site" evidence="5">
    <location>
        <position position="361"/>
    </location>
    <ligand>
        <name>Ca(2+)</name>
        <dbReference type="ChEBI" id="CHEBI:29108"/>
    </ligand>
</feature>
<dbReference type="Gene3D" id="3.60.20.10">
    <property type="entry name" value="Glutamine Phosphoribosylpyrophosphate, subunit 1, domain 1"/>
    <property type="match status" value="1"/>
</dbReference>
<evidence type="ECO:0000256" key="1">
    <source>
        <dbReference type="ARBA" id="ARBA00006586"/>
    </source>
</evidence>
<feature type="active site" description="Nucleophile" evidence="4">
    <location>
        <position position="283"/>
    </location>
</feature>
<dbReference type="InterPro" id="IPR043147">
    <property type="entry name" value="Penicillin_amidase_A-knob"/>
</dbReference>
<feature type="transmembrane region" description="Helical" evidence="6">
    <location>
        <begin position="7"/>
        <end position="29"/>
    </location>
</feature>
<keyword evidence="6" id="KW-0472">Membrane</keyword>
<dbReference type="PANTHER" id="PTHR34218:SF4">
    <property type="entry name" value="ACYL-HOMOSERINE LACTONE ACYLASE QUIP"/>
    <property type="match status" value="1"/>
</dbReference>
<evidence type="ECO:0000313" key="8">
    <source>
        <dbReference type="Proteomes" id="UP000215027"/>
    </source>
</evidence>
<dbReference type="GO" id="GO:0017000">
    <property type="term" value="P:antibiotic biosynthetic process"/>
    <property type="evidence" value="ECO:0007669"/>
    <property type="project" value="InterPro"/>
</dbReference>
<keyword evidence="6" id="KW-0812">Transmembrane</keyword>
<keyword evidence="5" id="KW-0479">Metal-binding</keyword>
<dbReference type="Pfam" id="PF01804">
    <property type="entry name" value="Penicil_amidase"/>
    <property type="match status" value="1"/>
</dbReference>
<dbReference type="Gene3D" id="1.10.439.10">
    <property type="entry name" value="Penicillin Amidohydrolase, domain 1"/>
    <property type="match status" value="1"/>
</dbReference>
<dbReference type="GO" id="GO:0016811">
    <property type="term" value="F:hydrolase activity, acting on carbon-nitrogen (but not peptide) bonds, in linear amides"/>
    <property type="evidence" value="ECO:0007669"/>
    <property type="project" value="InterPro"/>
</dbReference>
<dbReference type="EMBL" id="LN890655">
    <property type="protein sequence ID" value="CUS02820.2"/>
    <property type="molecule type" value="Genomic_DNA"/>
</dbReference>
<evidence type="ECO:0000313" key="7">
    <source>
        <dbReference type="EMBL" id="CUS02820.2"/>
    </source>
</evidence>
<accession>A0A160T2V2</accession>
<evidence type="ECO:0000256" key="4">
    <source>
        <dbReference type="PIRSR" id="PIRSR001227-1"/>
    </source>
</evidence>
<feature type="binding site" evidence="5">
    <location>
        <position position="364"/>
    </location>
    <ligand>
        <name>Ca(2+)</name>
        <dbReference type="ChEBI" id="CHEBI:29108"/>
    </ligand>
</feature>
<dbReference type="InterPro" id="IPR029055">
    <property type="entry name" value="Ntn_hydrolases_N"/>
</dbReference>
<name>A0A160T2V2_9CHLR</name>
<evidence type="ECO:0000256" key="2">
    <source>
        <dbReference type="ARBA" id="ARBA00022801"/>
    </source>
</evidence>